<reference evidence="2 3" key="1">
    <citation type="journal article" date="2020" name="Microorganisms">
        <title>Reliable Identification of Environmental Pseudomonas Isolates Using the rpoD Gene.</title>
        <authorList>
            <consortium name="The Broad Institute Genome Sequencing Platform"/>
            <person name="Girard L."/>
            <person name="Lood C."/>
            <person name="Rokni-Zadeh H."/>
            <person name="van Noort V."/>
            <person name="Lavigne R."/>
            <person name="De Mot R."/>
        </authorList>
    </citation>
    <scope>NUCLEOTIDE SEQUENCE [LARGE SCALE GENOMIC DNA]</scope>
    <source>
        <strain evidence="2 3">RW9S1A</strain>
    </source>
</reference>
<keyword evidence="3" id="KW-1185">Reference proteome</keyword>
<dbReference type="SUPFAM" id="SSF47413">
    <property type="entry name" value="lambda repressor-like DNA-binding domains"/>
    <property type="match status" value="1"/>
</dbReference>
<dbReference type="GO" id="GO:0003677">
    <property type="term" value="F:DNA binding"/>
    <property type="evidence" value="ECO:0007669"/>
    <property type="project" value="InterPro"/>
</dbReference>
<evidence type="ECO:0000313" key="3">
    <source>
        <dbReference type="Proteomes" id="UP000633418"/>
    </source>
</evidence>
<dbReference type="AlphaFoldDB" id="A0A9E6U0E1"/>
<protein>
    <submittedName>
        <fullName evidence="2">Cro/Cl family transcriptional regulator</fullName>
    </submittedName>
</protein>
<feature type="region of interest" description="Disordered" evidence="1">
    <location>
        <begin position="51"/>
        <end position="70"/>
    </location>
</feature>
<proteinExistence type="predicted"/>
<name>A0A9E6U0E1_9PSED</name>
<sequence length="70" mass="7656">MERIPLADFCEAHGQTAAAKKLNITQGALSKALRIGRKVEVIEHDDGTFTAEEVKPFPSQSQGKRDFEAA</sequence>
<dbReference type="GO" id="GO:0006355">
    <property type="term" value="P:regulation of DNA-templated transcription"/>
    <property type="evidence" value="ECO:0007669"/>
    <property type="project" value="InterPro"/>
</dbReference>
<dbReference type="InterPro" id="IPR010982">
    <property type="entry name" value="Lambda_DNA-bd_dom_sf"/>
</dbReference>
<dbReference type="RefSeq" id="WP_186662309.1">
    <property type="nucleotide sequence ID" value="NZ_CP077095.1"/>
</dbReference>
<dbReference type="InterPro" id="IPR000655">
    <property type="entry name" value="Cro-like"/>
</dbReference>
<dbReference type="Proteomes" id="UP000633418">
    <property type="component" value="Chromosome"/>
</dbReference>
<dbReference type="Pfam" id="PF09048">
    <property type="entry name" value="Cro"/>
    <property type="match status" value="1"/>
</dbReference>
<dbReference type="PIRSF" id="PIRSF003217">
    <property type="entry name" value="Cro_protein"/>
    <property type="match status" value="1"/>
</dbReference>
<evidence type="ECO:0000256" key="1">
    <source>
        <dbReference type="SAM" id="MobiDB-lite"/>
    </source>
</evidence>
<gene>
    <name evidence="2" type="ORF">HU772_010250</name>
</gene>
<dbReference type="KEGG" id="pxn:HU772_010250"/>
<reference evidence="2 3" key="2">
    <citation type="journal article" date="2021" name="Microorganisms">
        <title>The Ever-Expanding Pseudomonas Genus: Description of 43 New Species and Partition of the Pseudomonas putida Group.</title>
        <authorList>
            <person name="Girard L."/>
            <person name="Lood C."/>
            <person name="Hofte M."/>
            <person name="Vandamme P."/>
            <person name="Rokni-Zadeh H."/>
            <person name="van Noort V."/>
            <person name="Lavigne R."/>
            <person name="De Mot R."/>
        </authorList>
    </citation>
    <scope>NUCLEOTIDE SEQUENCE [LARGE SCALE GENOMIC DNA]</scope>
    <source>
        <strain evidence="2 3">RW9S1A</strain>
    </source>
</reference>
<dbReference type="EMBL" id="CP077095">
    <property type="protein sequence ID" value="QXI40420.1"/>
    <property type="molecule type" value="Genomic_DNA"/>
</dbReference>
<dbReference type="InterPro" id="IPR038202">
    <property type="entry name" value="Cro_sf"/>
</dbReference>
<evidence type="ECO:0000313" key="2">
    <source>
        <dbReference type="EMBL" id="QXI40420.1"/>
    </source>
</evidence>
<dbReference type="Gene3D" id="3.30.240.10">
    <property type="entry name" value="CRO Repressor"/>
    <property type="match status" value="1"/>
</dbReference>
<accession>A0A9E6U0E1</accession>
<organism evidence="2 3">
    <name type="scientific">Pseudomonas xantholysinigenes</name>
    <dbReference type="NCBI Taxonomy" id="2745490"/>
    <lineage>
        <taxon>Bacteria</taxon>
        <taxon>Pseudomonadati</taxon>
        <taxon>Pseudomonadota</taxon>
        <taxon>Gammaproteobacteria</taxon>
        <taxon>Pseudomonadales</taxon>
        <taxon>Pseudomonadaceae</taxon>
        <taxon>Pseudomonas</taxon>
    </lineage>
</organism>